<keyword evidence="3" id="KW-1185">Reference proteome</keyword>
<feature type="region of interest" description="Disordered" evidence="1">
    <location>
        <begin position="75"/>
        <end position="123"/>
    </location>
</feature>
<evidence type="ECO:0000313" key="3">
    <source>
        <dbReference type="Proteomes" id="UP001556367"/>
    </source>
</evidence>
<feature type="region of interest" description="Disordered" evidence="1">
    <location>
        <begin position="17"/>
        <end position="44"/>
    </location>
</feature>
<sequence>MTQRGFNLPPHIVAALRPGQQVQRTQLSSAHNSSNRRRAGHFEPDLLTKLQQHLARHEERERKIAERKRQLEQRERALENRPHDNGTSARSRERVKVLEKPPGEAGDKNRGFQLQKSMGWGDTEEGNLKYNQFLATNRRNTIRAGIDFERTYNKQKPETLAKLFKLVRLLISASLHLPPILTLN</sequence>
<protein>
    <submittedName>
        <fullName evidence="2">Uncharacterized protein</fullName>
    </submittedName>
</protein>
<proteinExistence type="predicted"/>
<feature type="compositionally biased region" description="Basic and acidic residues" evidence="1">
    <location>
        <begin position="75"/>
        <end position="110"/>
    </location>
</feature>
<gene>
    <name evidence="2" type="ORF">HGRIS_001540</name>
</gene>
<name>A0ABR3JPT0_9AGAR</name>
<dbReference type="Proteomes" id="UP001556367">
    <property type="component" value="Unassembled WGS sequence"/>
</dbReference>
<evidence type="ECO:0000256" key="1">
    <source>
        <dbReference type="SAM" id="MobiDB-lite"/>
    </source>
</evidence>
<accession>A0ABR3JPT0</accession>
<evidence type="ECO:0000313" key="2">
    <source>
        <dbReference type="EMBL" id="KAL0957762.1"/>
    </source>
</evidence>
<comment type="caution">
    <text evidence="2">The sequence shown here is derived from an EMBL/GenBank/DDBJ whole genome shotgun (WGS) entry which is preliminary data.</text>
</comment>
<organism evidence="2 3">
    <name type="scientific">Hohenbuehelia grisea</name>
    <dbReference type="NCBI Taxonomy" id="104357"/>
    <lineage>
        <taxon>Eukaryota</taxon>
        <taxon>Fungi</taxon>
        <taxon>Dikarya</taxon>
        <taxon>Basidiomycota</taxon>
        <taxon>Agaricomycotina</taxon>
        <taxon>Agaricomycetes</taxon>
        <taxon>Agaricomycetidae</taxon>
        <taxon>Agaricales</taxon>
        <taxon>Pleurotineae</taxon>
        <taxon>Pleurotaceae</taxon>
        <taxon>Hohenbuehelia</taxon>
    </lineage>
</organism>
<dbReference type="EMBL" id="JASNQZ010000005">
    <property type="protein sequence ID" value="KAL0957762.1"/>
    <property type="molecule type" value="Genomic_DNA"/>
</dbReference>
<reference evidence="3" key="1">
    <citation type="submission" date="2024-06" db="EMBL/GenBank/DDBJ databases">
        <title>Multi-omics analyses provide insights into the biosynthesis of the anticancer antibiotic pleurotin in Hohenbuehelia grisea.</title>
        <authorList>
            <person name="Weaver J.A."/>
            <person name="Alberti F."/>
        </authorList>
    </citation>
    <scope>NUCLEOTIDE SEQUENCE [LARGE SCALE GENOMIC DNA]</scope>
    <source>
        <strain evidence="3">T-177</strain>
    </source>
</reference>